<sequence length="293" mass="31773">MDINFLHTFIVVVDAGSIAEAARRLDLAPTTVAQQIKALEADIGSKLLARSGRTVRPTIAGSRILERARLVVREVGNLRSEASDTALPAGPLRLGSAPTALMGLLPGALREWQRRYQGIEIFIEPGTSVALMSKVVSGELDAAVLVHPAFAMPKTCEWVPLRNESLILLTPARMKVADPLQTIAREPFIRYDRNVVAGKQADDYLHRHNLRPQVQFELDGIEHIAKLVAEGLGISVLPDWAAGGQQDARVRRWALPAPCPQRTVGMVWLRAAVRSPLAAALAELLEVGLPAPA</sequence>
<comment type="similarity">
    <text evidence="1">Belongs to the LysR transcriptional regulatory family.</text>
</comment>
<dbReference type="RefSeq" id="WP_006163327.1">
    <property type="nucleotide sequence ID" value="NZ_AHJE01000121.1"/>
</dbReference>
<dbReference type="InterPro" id="IPR036388">
    <property type="entry name" value="WH-like_DNA-bd_sf"/>
</dbReference>
<dbReference type="PATRIC" id="fig|1127483.3.peg.7329"/>
<dbReference type="FunFam" id="1.10.10.10:FF:000001">
    <property type="entry name" value="LysR family transcriptional regulator"/>
    <property type="match status" value="1"/>
</dbReference>
<dbReference type="GO" id="GO:0003700">
    <property type="term" value="F:DNA-binding transcription factor activity"/>
    <property type="evidence" value="ECO:0007669"/>
    <property type="project" value="InterPro"/>
</dbReference>
<comment type="caution">
    <text evidence="6">The sequence shown here is derived from an EMBL/GenBank/DDBJ whole genome shotgun (WGS) entry which is preliminary data.</text>
</comment>
<dbReference type="InterPro" id="IPR005119">
    <property type="entry name" value="LysR_subst-bd"/>
</dbReference>
<keyword evidence="2" id="KW-0805">Transcription regulation</keyword>
<dbReference type="CDD" id="cd08427">
    <property type="entry name" value="PBP2_LTTR_like_2"/>
    <property type="match status" value="1"/>
</dbReference>
<dbReference type="PANTHER" id="PTHR30346">
    <property type="entry name" value="TRANSCRIPTIONAL DUAL REGULATOR HCAR-RELATED"/>
    <property type="match status" value="1"/>
</dbReference>
<dbReference type="Gene3D" id="3.40.190.10">
    <property type="entry name" value="Periplasmic binding protein-like II"/>
    <property type="match status" value="2"/>
</dbReference>
<evidence type="ECO:0000256" key="2">
    <source>
        <dbReference type="ARBA" id="ARBA00023015"/>
    </source>
</evidence>
<keyword evidence="3" id="KW-0238">DNA-binding</keyword>
<dbReference type="SUPFAM" id="SSF46785">
    <property type="entry name" value="Winged helix' DNA-binding domain"/>
    <property type="match status" value="1"/>
</dbReference>
<dbReference type="GO" id="GO:0003677">
    <property type="term" value="F:DNA binding"/>
    <property type="evidence" value="ECO:0007669"/>
    <property type="project" value="UniProtKB-KW"/>
</dbReference>
<evidence type="ECO:0000256" key="3">
    <source>
        <dbReference type="ARBA" id="ARBA00023125"/>
    </source>
</evidence>
<evidence type="ECO:0000313" key="6">
    <source>
        <dbReference type="EMBL" id="EHP38534.1"/>
    </source>
</evidence>
<dbReference type="InterPro" id="IPR036390">
    <property type="entry name" value="WH_DNA-bd_sf"/>
</dbReference>
<dbReference type="OrthoDB" id="9803735at2"/>
<dbReference type="PROSITE" id="PS50931">
    <property type="entry name" value="HTH_LYSR"/>
    <property type="match status" value="1"/>
</dbReference>
<feature type="domain" description="HTH lysR-type" evidence="5">
    <location>
        <begin position="1"/>
        <end position="58"/>
    </location>
</feature>
<dbReference type="Pfam" id="PF00126">
    <property type="entry name" value="HTH_1"/>
    <property type="match status" value="1"/>
</dbReference>
<dbReference type="PANTHER" id="PTHR30346:SF28">
    <property type="entry name" value="HTH-TYPE TRANSCRIPTIONAL REGULATOR CYNR"/>
    <property type="match status" value="1"/>
</dbReference>
<evidence type="ECO:0000313" key="7">
    <source>
        <dbReference type="Proteomes" id="UP000005808"/>
    </source>
</evidence>
<protein>
    <submittedName>
        <fullName evidence="6">LysR family transcriptional regulator</fullName>
    </submittedName>
</protein>
<dbReference type="Pfam" id="PF03466">
    <property type="entry name" value="LysR_substrate"/>
    <property type="match status" value="1"/>
</dbReference>
<dbReference type="InterPro" id="IPR000847">
    <property type="entry name" value="LysR_HTH_N"/>
</dbReference>
<proteinExistence type="inferred from homology"/>
<dbReference type="Gene3D" id="1.10.10.10">
    <property type="entry name" value="Winged helix-like DNA-binding domain superfamily/Winged helix DNA-binding domain"/>
    <property type="match status" value="1"/>
</dbReference>
<dbReference type="EMBL" id="AHJE01000121">
    <property type="protein sequence ID" value="EHP38534.1"/>
    <property type="molecule type" value="Genomic_DNA"/>
</dbReference>
<dbReference type="Proteomes" id="UP000005808">
    <property type="component" value="Unassembled WGS sequence"/>
</dbReference>
<evidence type="ECO:0000256" key="4">
    <source>
        <dbReference type="ARBA" id="ARBA00023163"/>
    </source>
</evidence>
<dbReference type="AlphaFoldDB" id="H1SG48"/>
<dbReference type="GO" id="GO:0032993">
    <property type="term" value="C:protein-DNA complex"/>
    <property type="evidence" value="ECO:0007669"/>
    <property type="project" value="TreeGrafter"/>
</dbReference>
<name>H1SG48_9BURK</name>
<organism evidence="6 7">
    <name type="scientific">Cupriavidus basilensis OR16</name>
    <dbReference type="NCBI Taxonomy" id="1127483"/>
    <lineage>
        <taxon>Bacteria</taxon>
        <taxon>Pseudomonadati</taxon>
        <taxon>Pseudomonadota</taxon>
        <taxon>Betaproteobacteria</taxon>
        <taxon>Burkholderiales</taxon>
        <taxon>Burkholderiaceae</taxon>
        <taxon>Cupriavidus</taxon>
    </lineage>
</organism>
<accession>H1SG48</accession>
<evidence type="ECO:0000256" key="1">
    <source>
        <dbReference type="ARBA" id="ARBA00009437"/>
    </source>
</evidence>
<dbReference type="SUPFAM" id="SSF53850">
    <property type="entry name" value="Periplasmic binding protein-like II"/>
    <property type="match status" value="1"/>
</dbReference>
<evidence type="ECO:0000259" key="5">
    <source>
        <dbReference type="PROSITE" id="PS50931"/>
    </source>
</evidence>
<keyword evidence="4" id="KW-0804">Transcription</keyword>
<reference evidence="6 7" key="1">
    <citation type="journal article" date="2012" name="J. Bacteriol.">
        <title>De Novo Genome Project of Cupriavidus basilensis OR16.</title>
        <authorList>
            <person name="Cserhati M."/>
            <person name="Kriszt B."/>
            <person name="Szoboszlay S."/>
            <person name="Toth A."/>
            <person name="Szabo I."/>
            <person name="Tancsics A."/>
            <person name="Nagy I."/>
            <person name="Horvath B."/>
            <person name="Nagy I."/>
            <person name="Kukolya J."/>
        </authorList>
    </citation>
    <scope>NUCLEOTIDE SEQUENCE [LARGE SCALE GENOMIC DNA]</scope>
    <source>
        <strain evidence="6 7">OR16</strain>
    </source>
</reference>
<gene>
    <name evidence="6" type="ORF">OR16_36755</name>
</gene>